<feature type="compositionally biased region" description="Basic and acidic residues" evidence="1">
    <location>
        <begin position="50"/>
        <end position="70"/>
    </location>
</feature>
<gene>
    <name evidence="2" type="ORF">F0562_017197</name>
</gene>
<evidence type="ECO:0000256" key="1">
    <source>
        <dbReference type="SAM" id="MobiDB-lite"/>
    </source>
</evidence>
<sequence length="70" mass="7862">MRRIGGIHVLTGGKTEKSKASQLYPQSIVSFVRVFRFLNKRAGSSGTKAVKTETETERESHQLERSESTH</sequence>
<evidence type="ECO:0000313" key="2">
    <source>
        <dbReference type="EMBL" id="KAA8516985.1"/>
    </source>
</evidence>
<proteinExistence type="predicted"/>
<dbReference type="EMBL" id="CM018051">
    <property type="protein sequence ID" value="KAA8516985.1"/>
    <property type="molecule type" value="Genomic_DNA"/>
</dbReference>
<protein>
    <submittedName>
        <fullName evidence="2">Uncharacterized protein</fullName>
    </submittedName>
</protein>
<evidence type="ECO:0000313" key="3">
    <source>
        <dbReference type="Proteomes" id="UP000325577"/>
    </source>
</evidence>
<keyword evidence="3" id="KW-1185">Reference proteome</keyword>
<reference evidence="2 3" key="1">
    <citation type="submission" date="2019-09" db="EMBL/GenBank/DDBJ databases">
        <title>A chromosome-level genome assembly of the Chinese tupelo Nyssa sinensis.</title>
        <authorList>
            <person name="Yang X."/>
            <person name="Kang M."/>
            <person name="Yang Y."/>
            <person name="Xiong H."/>
            <person name="Wang M."/>
            <person name="Zhang Z."/>
            <person name="Wang Z."/>
            <person name="Wu H."/>
            <person name="Ma T."/>
            <person name="Liu J."/>
            <person name="Xi Z."/>
        </authorList>
    </citation>
    <scope>NUCLEOTIDE SEQUENCE [LARGE SCALE GENOMIC DNA]</scope>
    <source>
        <strain evidence="2">J267</strain>
        <tissue evidence="2">Leaf</tissue>
    </source>
</reference>
<name>A0A5J4ZEN8_9ASTE</name>
<feature type="region of interest" description="Disordered" evidence="1">
    <location>
        <begin position="43"/>
        <end position="70"/>
    </location>
</feature>
<dbReference type="AlphaFoldDB" id="A0A5J4ZEN8"/>
<organism evidence="2 3">
    <name type="scientific">Nyssa sinensis</name>
    <dbReference type="NCBI Taxonomy" id="561372"/>
    <lineage>
        <taxon>Eukaryota</taxon>
        <taxon>Viridiplantae</taxon>
        <taxon>Streptophyta</taxon>
        <taxon>Embryophyta</taxon>
        <taxon>Tracheophyta</taxon>
        <taxon>Spermatophyta</taxon>
        <taxon>Magnoliopsida</taxon>
        <taxon>eudicotyledons</taxon>
        <taxon>Gunneridae</taxon>
        <taxon>Pentapetalae</taxon>
        <taxon>asterids</taxon>
        <taxon>Cornales</taxon>
        <taxon>Nyssaceae</taxon>
        <taxon>Nyssa</taxon>
    </lineage>
</organism>
<dbReference type="Proteomes" id="UP000325577">
    <property type="component" value="Linkage Group LG8"/>
</dbReference>
<accession>A0A5J4ZEN8</accession>